<keyword evidence="6 8" id="KW-0378">Hydrolase</keyword>
<gene>
    <name evidence="8" type="primary">purH</name>
    <name evidence="10" type="ORF">SAMN05444274_11514</name>
</gene>
<dbReference type="FunFam" id="3.40.50.1380:FF:000001">
    <property type="entry name" value="Bifunctional purine biosynthesis protein PurH"/>
    <property type="match status" value="1"/>
</dbReference>
<comment type="pathway">
    <text evidence="1 8">Purine metabolism; IMP biosynthesis via de novo pathway; IMP from 5-formamido-1-(5-phospho-D-ribosyl)imidazole-4-carboxamide: step 1/1.</text>
</comment>
<keyword evidence="4 8" id="KW-0808">Transferase</keyword>
<dbReference type="STRING" id="1484053.SAMN05444274_11514"/>
<comment type="catalytic activity">
    <reaction evidence="8">
        <text>(6R)-10-formyltetrahydrofolate + 5-amino-1-(5-phospho-beta-D-ribosyl)imidazole-4-carboxamide = 5-formamido-1-(5-phospho-D-ribosyl)imidazole-4-carboxamide + (6S)-5,6,7,8-tetrahydrofolate</text>
        <dbReference type="Rhea" id="RHEA:22192"/>
        <dbReference type="ChEBI" id="CHEBI:57453"/>
        <dbReference type="ChEBI" id="CHEBI:58467"/>
        <dbReference type="ChEBI" id="CHEBI:58475"/>
        <dbReference type="ChEBI" id="CHEBI:195366"/>
        <dbReference type="EC" id="2.1.2.3"/>
    </reaction>
</comment>
<dbReference type="SUPFAM" id="SSF52335">
    <property type="entry name" value="Methylglyoxal synthase-like"/>
    <property type="match status" value="1"/>
</dbReference>
<dbReference type="InterPro" id="IPR016193">
    <property type="entry name" value="Cytidine_deaminase-like"/>
</dbReference>
<dbReference type="InterPro" id="IPR011607">
    <property type="entry name" value="MGS-like_dom"/>
</dbReference>
<dbReference type="GO" id="GO:0005829">
    <property type="term" value="C:cytosol"/>
    <property type="evidence" value="ECO:0007669"/>
    <property type="project" value="TreeGrafter"/>
</dbReference>
<dbReference type="GO" id="GO:0006189">
    <property type="term" value="P:'de novo' IMP biosynthetic process"/>
    <property type="evidence" value="ECO:0007669"/>
    <property type="project" value="UniProtKB-UniRule"/>
</dbReference>
<dbReference type="NCBIfam" id="NF002049">
    <property type="entry name" value="PRK00881.1"/>
    <property type="match status" value="1"/>
</dbReference>
<dbReference type="InterPro" id="IPR036914">
    <property type="entry name" value="MGS-like_dom_sf"/>
</dbReference>
<dbReference type="Gene3D" id="3.40.50.1380">
    <property type="entry name" value="Methylglyoxal synthase-like domain"/>
    <property type="match status" value="1"/>
</dbReference>
<organism evidence="10 11">
    <name type="scientific">Mariniphaga anaerophila</name>
    <dbReference type="NCBI Taxonomy" id="1484053"/>
    <lineage>
        <taxon>Bacteria</taxon>
        <taxon>Pseudomonadati</taxon>
        <taxon>Bacteroidota</taxon>
        <taxon>Bacteroidia</taxon>
        <taxon>Marinilabiliales</taxon>
        <taxon>Prolixibacteraceae</taxon>
        <taxon>Mariniphaga</taxon>
    </lineage>
</organism>
<dbReference type="Pfam" id="PF01808">
    <property type="entry name" value="AICARFT_IMPCHas"/>
    <property type="match status" value="1"/>
</dbReference>
<dbReference type="UniPathway" id="UPA00074">
    <property type="reaction ID" value="UER00133"/>
</dbReference>
<dbReference type="GO" id="GO:0004643">
    <property type="term" value="F:phosphoribosylaminoimidazolecarboxamide formyltransferase activity"/>
    <property type="evidence" value="ECO:0007669"/>
    <property type="project" value="UniProtKB-UniRule"/>
</dbReference>
<evidence type="ECO:0000313" key="11">
    <source>
        <dbReference type="Proteomes" id="UP000184164"/>
    </source>
</evidence>
<dbReference type="PIRSF" id="PIRSF000414">
    <property type="entry name" value="AICARFT_IMPCHas"/>
    <property type="match status" value="1"/>
</dbReference>
<keyword evidence="11" id="KW-1185">Reference proteome</keyword>
<protein>
    <recommendedName>
        <fullName evidence="8">Bifunctional purine biosynthesis protein PurH</fullName>
    </recommendedName>
    <domain>
        <recommendedName>
            <fullName evidence="8">Phosphoribosylaminoimidazolecarboxamide formyltransferase</fullName>
            <ecNumber evidence="8">2.1.2.3</ecNumber>
        </recommendedName>
        <alternativeName>
            <fullName evidence="8">AICAR transformylase</fullName>
        </alternativeName>
    </domain>
    <domain>
        <recommendedName>
            <fullName evidence="8">IMP cyclohydrolase</fullName>
            <ecNumber evidence="8">3.5.4.10</ecNumber>
        </recommendedName>
        <alternativeName>
            <fullName evidence="8">ATIC</fullName>
        </alternativeName>
        <alternativeName>
            <fullName evidence="8">IMP synthase</fullName>
        </alternativeName>
        <alternativeName>
            <fullName evidence="8">Inosinicase</fullName>
        </alternativeName>
    </domain>
</protein>
<dbReference type="GO" id="GO:0003937">
    <property type="term" value="F:IMP cyclohydrolase activity"/>
    <property type="evidence" value="ECO:0007669"/>
    <property type="project" value="UniProtKB-UniRule"/>
</dbReference>
<name>A0A1M5FVV9_9BACT</name>
<comment type="catalytic activity">
    <reaction evidence="8">
        <text>IMP + H2O = 5-formamido-1-(5-phospho-D-ribosyl)imidazole-4-carboxamide</text>
        <dbReference type="Rhea" id="RHEA:18445"/>
        <dbReference type="ChEBI" id="CHEBI:15377"/>
        <dbReference type="ChEBI" id="CHEBI:58053"/>
        <dbReference type="ChEBI" id="CHEBI:58467"/>
        <dbReference type="EC" id="3.5.4.10"/>
    </reaction>
</comment>
<dbReference type="PANTHER" id="PTHR11692:SF0">
    <property type="entry name" value="BIFUNCTIONAL PURINE BIOSYNTHESIS PROTEIN ATIC"/>
    <property type="match status" value="1"/>
</dbReference>
<evidence type="ECO:0000256" key="6">
    <source>
        <dbReference type="ARBA" id="ARBA00022801"/>
    </source>
</evidence>
<dbReference type="RefSeq" id="WP_073003429.1">
    <property type="nucleotide sequence ID" value="NZ_FQUM01000015.1"/>
</dbReference>
<evidence type="ECO:0000313" key="10">
    <source>
        <dbReference type="EMBL" id="SHF95596.1"/>
    </source>
</evidence>
<keyword evidence="5 8" id="KW-0658">Purine biosynthesis</keyword>
<dbReference type="EC" id="3.5.4.10" evidence="8"/>
<dbReference type="InterPro" id="IPR024051">
    <property type="entry name" value="AICAR_Tfase_dup_dom_sf"/>
</dbReference>
<evidence type="ECO:0000256" key="2">
    <source>
        <dbReference type="ARBA" id="ARBA00004954"/>
    </source>
</evidence>
<comment type="domain">
    <text evidence="8">The IMP cyclohydrolase activity resides in the N-terminal region.</text>
</comment>
<dbReference type="EC" id="2.1.2.3" evidence="8"/>
<evidence type="ECO:0000256" key="7">
    <source>
        <dbReference type="ARBA" id="ARBA00023268"/>
    </source>
</evidence>
<dbReference type="CDD" id="cd01421">
    <property type="entry name" value="IMPCH"/>
    <property type="match status" value="1"/>
</dbReference>
<dbReference type="SMART" id="SM00851">
    <property type="entry name" value="MGS"/>
    <property type="match status" value="1"/>
</dbReference>
<evidence type="ECO:0000256" key="1">
    <source>
        <dbReference type="ARBA" id="ARBA00004844"/>
    </source>
</evidence>
<dbReference type="OrthoDB" id="9802065at2"/>
<feature type="domain" description="MGS-like" evidence="9">
    <location>
        <begin position="1"/>
        <end position="149"/>
    </location>
</feature>
<reference evidence="10 11" key="1">
    <citation type="submission" date="2016-11" db="EMBL/GenBank/DDBJ databases">
        <authorList>
            <person name="Jaros S."/>
            <person name="Januszkiewicz K."/>
            <person name="Wedrychowicz H."/>
        </authorList>
    </citation>
    <scope>NUCLEOTIDE SEQUENCE [LARGE SCALE GENOMIC DNA]</scope>
    <source>
        <strain evidence="10 11">DSM 26910</strain>
    </source>
</reference>
<dbReference type="PANTHER" id="PTHR11692">
    <property type="entry name" value="BIFUNCTIONAL PURINE BIOSYNTHESIS PROTEIN PURH"/>
    <property type="match status" value="1"/>
</dbReference>
<dbReference type="Pfam" id="PF02142">
    <property type="entry name" value="MGS"/>
    <property type="match status" value="1"/>
</dbReference>
<keyword evidence="7 8" id="KW-0511">Multifunctional enzyme</keyword>
<proteinExistence type="inferred from homology"/>
<evidence type="ECO:0000256" key="5">
    <source>
        <dbReference type="ARBA" id="ARBA00022755"/>
    </source>
</evidence>
<comment type="pathway">
    <text evidence="2 8">Purine metabolism; IMP biosynthesis via de novo pathway; 5-formamido-1-(5-phospho-D-ribosyl)imidazole-4-carboxamide from 5-amino-1-(5-phospho-D-ribosyl)imidazole-4-carboxamide (10-formyl THF route): step 1/1.</text>
</comment>
<evidence type="ECO:0000256" key="4">
    <source>
        <dbReference type="ARBA" id="ARBA00022679"/>
    </source>
</evidence>
<dbReference type="Gene3D" id="3.40.140.20">
    <property type="match status" value="2"/>
</dbReference>
<dbReference type="SMART" id="SM00798">
    <property type="entry name" value="AICARFT_IMPCHas"/>
    <property type="match status" value="1"/>
</dbReference>
<dbReference type="InterPro" id="IPR002695">
    <property type="entry name" value="PurH-like"/>
</dbReference>
<dbReference type="HAMAP" id="MF_00139">
    <property type="entry name" value="PurH"/>
    <property type="match status" value="1"/>
</dbReference>
<dbReference type="Proteomes" id="UP000184164">
    <property type="component" value="Unassembled WGS sequence"/>
</dbReference>
<dbReference type="EMBL" id="FQUM01000015">
    <property type="protein sequence ID" value="SHF95596.1"/>
    <property type="molecule type" value="Genomic_DNA"/>
</dbReference>
<accession>A0A1M5FVV9</accession>
<dbReference type="PROSITE" id="PS51855">
    <property type="entry name" value="MGS"/>
    <property type="match status" value="1"/>
</dbReference>
<sequence>MADNKKIKTALVSVYHKENLDEIIHKLNNLGVKLISTGGTKSFIESLGVPVTSVESLTGYPSILGGRVKTLHPKIFGGILSRRDNQGDVSQLTEYDIPEIDLVIVDLYPFESTVASGASEQEIIEKIDIGGISLIRAAAKNFKDVVIVPSQKEYKPLLSLLNEKNGECSMEDRKWFAGKAFAVSSHYDAAIFGYFNTEETESPSERISLNNGHVLRYGENPHQKATFYKFNNVPSEVTLANAQVLQGKALSYNNMLDADAAWKASSDAFHAVTHLENKVAVSVIKHLNPCGLAVTNNILESLELAWAGDPISAYGSIICFTDTVTKEVAEWFKGKFVEIIIAPEFAEDALEVFAKKKNLRLLVTPVKSEKTHEKLYRSISGGMLVQDEDEGMDTEFKEVTQKEFGSEKINLSKFGVVACKHLKSNAIAIVTQKENGSFWLTGAGMGQPNRLDSLRNLTMPRFNMKEGVNLAESVLISDAFFPFRDSIEAANEYGVKYIVEPGGSIRDEEVIDACNEFGIAMVFTGRRHFKH</sequence>
<evidence type="ECO:0000256" key="8">
    <source>
        <dbReference type="HAMAP-Rule" id="MF_00139"/>
    </source>
</evidence>
<comment type="similarity">
    <text evidence="3 8">Belongs to the PurH family.</text>
</comment>
<dbReference type="AlphaFoldDB" id="A0A1M5FVV9"/>
<evidence type="ECO:0000256" key="3">
    <source>
        <dbReference type="ARBA" id="ARBA00007667"/>
    </source>
</evidence>
<dbReference type="SUPFAM" id="SSF53927">
    <property type="entry name" value="Cytidine deaminase-like"/>
    <property type="match status" value="1"/>
</dbReference>
<evidence type="ECO:0000259" key="9">
    <source>
        <dbReference type="PROSITE" id="PS51855"/>
    </source>
</evidence>